<dbReference type="AlphaFoldDB" id="A0A7X0J9C2"/>
<gene>
    <name evidence="1" type="ORF">F4693_000449</name>
</gene>
<evidence type="ECO:0000313" key="2">
    <source>
        <dbReference type="Proteomes" id="UP000522313"/>
    </source>
</evidence>
<organism evidence="1 2">
    <name type="scientific">Sphingomonas endophytica</name>
    <dbReference type="NCBI Taxonomy" id="869719"/>
    <lineage>
        <taxon>Bacteria</taxon>
        <taxon>Pseudomonadati</taxon>
        <taxon>Pseudomonadota</taxon>
        <taxon>Alphaproteobacteria</taxon>
        <taxon>Sphingomonadales</taxon>
        <taxon>Sphingomonadaceae</taxon>
        <taxon>Sphingomonas</taxon>
    </lineage>
</organism>
<comment type="caution">
    <text evidence="1">The sequence shown here is derived from an EMBL/GenBank/DDBJ whole genome shotgun (WGS) entry which is preliminary data.</text>
</comment>
<dbReference type="RefSeq" id="WP_184503965.1">
    <property type="nucleotide sequence ID" value="NZ_JACHBT010000002.1"/>
</dbReference>
<reference evidence="1 2" key="2">
    <citation type="submission" date="2020-08" db="EMBL/GenBank/DDBJ databases">
        <authorList>
            <person name="Partida-Martinez L."/>
            <person name="Huntemann M."/>
            <person name="Clum A."/>
            <person name="Wang J."/>
            <person name="Palaniappan K."/>
            <person name="Ritter S."/>
            <person name="Chen I.-M."/>
            <person name="Stamatis D."/>
            <person name="Reddy T."/>
            <person name="O'Malley R."/>
            <person name="Daum C."/>
            <person name="Shapiro N."/>
            <person name="Ivanova N."/>
            <person name="Kyrpides N."/>
            <person name="Woyke T."/>
        </authorList>
    </citation>
    <scope>NUCLEOTIDE SEQUENCE [LARGE SCALE GENOMIC DNA]</scope>
    <source>
        <strain evidence="1 2">AS3.13</strain>
    </source>
</reference>
<dbReference type="Proteomes" id="UP000522313">
    <property type="component" value="Unassembled WGS sequence"/>
</dbReference>
<evidence type="ECO:0000313" key="1">
    <source>
        <dbReference type="EMBL" id="MBB6503496.1"/>
    </source>
</evidence>
<protein>
    <submittedName>
        <fullName evidence="1">Uncharacterized protein</fullName>
    </submittedName>
</protein>
<name>A0A7X0J9C2_9SPHN</name>
<sequence length="143" mass="14469">MKFAFLLLAAQAAAPAPGIDGLPIDALPQQALPARGCAAYLFSTGTTRTLAAMATADPATLRLVLDGKTIDLPRTGATGAAQLGLNAESVYRAGDVVATVQMTVELRQNLTAGAAVPVATLRLDREGRDTVVVPLAGLVGCAG</sequence>
<reference evidence="1 2" key="1">
    <citation type="submission" date="2020-08" db="EMBL/GenBank/DDBJ databases">
        <title>The Agave Microbiome: Exploring the role of microbial communities in plant adaptations to desert environments.</title>
        <authorList>
            <person name="Partida-Martinez L.P."/>
        </authorList>
    </citation>
    <scope>NUCLEOTIDE SEQUENCE [LARGE SCALE GENOMIC DNA]</scope>
    <source>
        <strain evidence="1 2">AS3.13</strain>
    </source>
</reference>
<proteinExistence type="predicted"/>
<accession>A0A7X0J9C2</accession>
<dbReference type="EMBL" id="JACHBT010000002">
    <property type="protein sequence ID" value="MBB6503496.1"/>
    <property type="molecule type" value="Genomic_DNA"/>
</dbReference>